<dbReference type="InterPro" id="IPR036188">
    <property type="entry name" value="FAD/NAD-bd_sf"/>
</dbReference>
<name>A0ABS3M5I0_9BACT</name>
<keyword evidence="4" id="KW-0408">Iron</keyword>
<feature type="signal peptide" evidence="6">
    <location>
        <begin position="1"/>
        <end position="19"/>
    </location>
</feature>
<dbReference type="EMBL" id="JAERMS010000014">
    <property type="protein sequence ID" value="MBO1363365.1"/>
    <property type="molecule type" value="Genomic_DNA"/>
</dbReference>
<evidence type="ECO:0000256" key="2">
    <source>
        <dbReference type="ARBA" id="ARBA00022723"/>
    </source>
</evidence>
<evidence type="ECO:0000256" key="4">
    <source>
        <dbReference type="ARBA" id="ARBA00023004"/>
    </source>
</evidence>
<evidence type="ECO:0000256" key="3">
    <source>
        <dbReference type="ARBA" id="ARBA00023002"/>
    </source>
</evidence>
<reference evidence="7 8" key="1">
    <citation type="submission" date="2021-01" db="EMBL/GenBank/DDBJ databases">
        <title>Prevotella A2931 sp. nov.</title>
        <authorList>
            <person name="Buhl M."/>
            <person name="Oberhettinger P."/>
        </authorList>
    </citation>
    <scope>NUCLEOTIDE SEQUENCE [LARGE SCALE GENOMIC DNA]</scope>
    <source>
        <strain evidence="7 8">A2931</strain>
    </source>
</reference>
<keyword evidence="6" id="KW-0732">Signal</keyword>
<evidence type="ECO:0000313" key="7">
    <source>
        <dbReference type="EMBL" id="MBO1363365.1"/>
    </source>
</evidence>
<dbReference type="Proteomes" id="UP000664265">
    <property type="component" value="Unassembled WGS sequence"/>
</dbReference>
<dbReference type="InterPro" id="IPR039650">
    <property type="entry name" value="HdrA-like"/>
</dbReference>
<dbReference type="RefSeq" id="WP_107582042.1">
    <property type="nucleotide sequence ID" value="NZ_JAERMS010000014.1"/>
</dbReference>
<evidence type="ECO:0000313" key="8">
    <source>
        <dbReference type="Proteomes" id="UP000664265"/>
    </source>
</evidence>
<sequence>MKHLYLLLFLLGITTHLHATDILIEAESFKDKGGWQVDQQFMDLMGSPYLLAHGMGKPVKDAATTFHLQTTDTYYIYVRTYNWTAPWVSGKGPGGFAVVLNGHVIGTAGHDGQAWEWQRVGQKKLKAGSHRLALRDLQGFDGRCDAIFLTSRKDFIPPKDANTTWRASLNPIHTTTQNFDFVVIGGGIAGMCSAASAARLGLKVALVNNRPVWGGCNSSDIRVHLGGDIEVGRYPKLGKMICEFGPSREGNAQPAHYYEDGKKDSFLVNEPNITLLSNYHAVAVKKLNRKITEIAVQHIENGRQIILKAPLFADCTGDGTIGYLAGADYRMGRESKAEFHEEHAPEQADTMTMGASIQWYSVKGKENFPLFDDGIALNDKNCDFVTRGEWTWETGMDRNQITEAEQIRDYGLMAVYCTWSWLKNHSARKAEYRNRKLGWVSYISGKRESRRLLGDYILSEEDIMKNVRHEDASFATTWSIDLHYPDSVNQRQFPGRAFKADTHHQVLSQPYDVPYRCLYSRNIDNLFMAGRNISVTHVALGTTRVMRTCGMEGEVIGMAAYLCRKHHTLPRGVYWYHLSDLKALMSKGAGRPDAVFNQGYNAWNSWSKTNKQ</sequence>
<keyword evidence="5" id="KW-0411">Iron-sulfur</keyword>
<accession>A0ABS3M5I0</accession>
<dbReference type="SUPFAM" id="SSF51905">
    <property type="entry name" value="FAD/NAD(P)-binding domain"/>
    <property type="match status" value="1"/>
</dbReference>
<comment type="caution">
    <text evidence="7">The sequence shown here is derived from an EMBL/GenBank/DDBJ whole genome shotgun (WGS) entry which is preliminary data.</text>
</comment>
<protein>
    <submittedName>
        <fullName evidence="7">FAD-dependent oxidoreductase</fullName>
    </submittedName>
</protein>
<dbReference type="Pfam" id="PF12831">
    <property type="entry name" value="FAD_oxidored"/>
    <property type="match status" value="1"/>
</dbReference>
<keyword evidence="8" id="KW-1185">Reference proteome</keyword>
<feature type="chain" id="PRO_5047093718" evidence="6">
    <location>
        <begin position="20"/>
        <end position="612"/>
    </location>
</feature>
<dbReference type="PANTHER" id="PTHR43498">
    <property type="entry name" value="FERREDOXIN:COB-COM HETERODISULFIDE REDUCTASE SUBUNIT A"/>
    <property type="match status" value="1"/>
</dbReference>
<organism evidence="7 8">
    <name type="scientific">Prevotella illustrans</name>
    <dbReference type="NCBI Taxonomy" id="2800387"/>
    <lineage>
        <taxon>Bacteria</taxon>
        <taxon>Pseudomonadati</taxon>
        <taxon>Bacteroidota</taxon>
        <taxon>Bacteroidia</taxon>
        <taxon>Bacteroidales</taxon>
        <taxon>Prevotellaceae</taxon>
        <taxon>Prevotella</taxon>
    </lineage>
</organism>
<dbReference type="PANTHER" id="PTHR43498:SF1">
    <property type="entry name" value="COB--COM HETERODISULFIDE REDUCTASE IRON-SULFUR SUBUNIT A"/>
    <property type="match status" value="1"/>
</dbReference>
<dbReference type="Gene3D" id="3.50.50.60">
    <property type="entry name" value="FAD/NAD(P)-binding domain"/>
    <property type="match status" value="1"/>
</dbReference>
<keyword evidence="1" id="KW-0004">4Fe-4S</keyword>
<evidence type="ECO:0000256" key="1">
    <source>
        <dbReference type="ARBA" id="ARBA00022485"/>
    </source>
</evidence>
<keyword evidence="2" id="KW-0479">Metal-binding</keyword>
<evidence type="ECO:0000256" key="5">
    <source>
        <dbReference type="ARBA" id="ARBA00023014"/>
    </source>
</evidence>
<proteinExistence type="predicted"/>
<gene>
    <name evidence="7" type="ORF">JHU38_06185</name>
</gene>
<evidence type="ECO:0000256" key="6">
    <source>
        <dbReference type="SAM" id="SignalP"/>
    </source>
</evidence>
<keyword evidence="3" id="KW-0560">Oxidoreductase</keyword>